<dbReference type="GO" id="GO:0055064">
    <property type="term" value="P:chloride ion homeostasis"/>
    <property type="evidence" value="ECO:0007669"/>
    <property type="project" value="TreeGrafter"/>
</dbReference>
<evidence type="ECO:0000256" key="16">
    <source>
        <dbReference type="SAM" id="MobiDB-lite"/>
    </source>
</evidence>
<dbReference type="InterPro" id="IPR004841">
    <property type="entry name" value="AA-permease/SLC12A_dom"/>
</dbReference>
<accession>A0A8J4WM62</accession>
<reference evidence="20" key="1">
    <citation type="submission" date="2019-05" db="EMBL/GenBank/DDBJ databases">
        <title>Annotation for the trematode Paragonimus heterotremus.</title>
        <authorList>
            <person name="Choi Y.-J."/>
        </authorList>
    </citation>
    <scope>NUCLEOTIDE SEQUENCE</scope>
    <source>
        <strain evidence="20">LC</strain>
    </source>
</reference>
<dbReference type="Gene3D" id="1.20.1740.10">
    <property type="entry name" value="Amino acid/polyamine transporter I"/>
    <property type="match status" value="1"/>
</dbReference>
<keyword evidence="11 17" id="KW-0472">Membrane</keyword>
<dbReference type="InterPro" id="IPR018491">
    <property type="entry name" value="SLC12_C"/>
</dbReference>
<feature type="transmembrane region" description="Helical" evidence="17">
    <location>
        <begin position="261"/>
        <end position="280"/>
    </location>
</feature>
<dbReference type="OrthoDB" id="2020542at2759"/>
<keyword evidence="21" id="KW-1185">Reference proteome</keyword>
<feature type="transmembrane region" description="Helical" evidence="17">
    <location>
        <begin position="238"/>
        <end position="255"/>
    </location>
</feature>
<proteinExistence type="inferred from homology"/>
<keyword evidence="3" id="KW-1003">Cell membrane</keyword>
<feature type="region of interest" description="Disordered" evidence="16">
    <location>
        <begin position="1041"/>
        <end position="1064"/>
    </location>
</feature>
<feature type="transmembrane region" description="Helical" evidence="17">
    <location>
        <begin position="561"/>
        <end position="583"/>
    </location>
</feature>
<keyword evidence="9 17" id="KW-1133">Transmembrane helix</keyword>
<evidence type="ECO:0000256" key="14">
    <source>
        <dbReference type="ARBA" id="ARBA00046331"/>
    </source>
</evidence>
<evidence type="ECO:0000256" key="11">
    <source>
        <dbReference type="ARBA" id="ARBA00023136"/>
    </source>
</evidence>
<keyword evidence="6 17" id="KW-0812">Transmembrane</keyword>
<comment type="subcellular location">
    <subcellularLocation>
        <location evidence="1">Cell membrane</location>
        <topology evidence="1">Multi-pass membrane protein</topology>
    </subcellularLocation>
</comment>
<evidence type="ECO:0000256" key="2">
    <source>
        <dbReference type="ARBA" id="ARBA00022448"/>
    </source>
</evidence>
<comment type="catalytic activity">
    <reaction evidence="15">
        <text>K(+)(in) + chloride(in) = K(+)(out) + chloride(out)</text>
        <dbReference type="Rhea" id="RHEA:72427"/>
        <dbReference type="ChEBI" id="CHEBI:17996"/>
        <dbReference type="ChEBI" id="CHEBI:29103"/>
    </reaction>
</comment>
<dbReference type="Pfam" id="PF00324">
    <property type="entry name" value="AA_permease"/>
    <property type="match status" value="2"/>
</dbReference>
<feature type="transmembrane region" description="Helical" evidence="17">
    <location>
        <begin position="434"/>
        <end position="457"/>
    </location>
</feature>
<dbReference type="InterPro" id="IPR000076">
    <property type="entry name" value="KCL_cotranspt"/>
</dbReference>
<keyword evidence="13" id="KW-0868">Chloride</keyword>
<feature type="domain" description="SLC12A transporter C-terminal" evidence="19">
    <location>
        <begin position="1162"/>
        <end position="1237"/>
    </location>
</feature>
<dbReference type="GO" id="GO:0055075">
    <property type="term" value="P:potassium ion homeostasis"/>
    <property type="evidence" value="ECO:0007669"/>
    <property type="project" value="TreeGrafter"/>
</dbReference>
<evidence type="ECO:0000256" key="1">
    <source>
        <dbReference type="ARBA" id="ARBA00004651"/>
    </source>
</evidence>
<dbReference type="GO" id="GO:0015379">
    <property type="term" value="F:potassium:chloride symporter activity"/>
    <property type="evidence" value="ECO:0007669"/>
    <property type="project" value="InterPro"/>
</dbReference>
<keyword evidence="2" id="KW-0813">Transport</keyword>
<keyword evidence="8" id="KW-0630">Potassium</keyword>
<evidence type="ECO:0000256" key="13">
    <source>
        <dbReference type="ARBA" id="ARBA00023214"/>
    </source>
</evidence>
<feature type="domain" description="SLC12A transporter C-terminal" evidence="19">
    <location>
        <begin position="821"/>
        <end position="895"/>
    </location>
</feature>
<evidence type="ECO:0000256" key="3">
    <source>
        <dbReference type="ARBA" id="ARBA00022475"/>
    </source>
</evidence>
<name>A0A8J4WM62_9TREM</name>
<feature type="transmembrane region" description="Helical" evidence="17">
    <location>
        <begin position="595"/>
        <end position="618"/>
    </location>
</feature>
<dbReference type="GO" id="GO:0007268">
    <property type="term" value="P:chemical synaptic transmission"/>
    <property type="evidence" value="ECO:0007669"/>
    <property type="project" value="TreeGrafter"/>
</dbReference>
<protein>
    <submittedName>
        <fullName evidence="20">Amino acid permease</fullName>
    </submittedName>
</protein>
<feature type="transmembrane region" description="Helical" evidence="17">
    <location>
        <begin position="139"/>
        <end position="162"/>
    </location>
</feature>
<keyword evidence="4" id="KW-0633">Potassium transport</keyword>
<dbReference type="PANTHER" id="PTHR11827">
    <property type="entry name" value="SOLUTE CARRIER FAMILY 12, CATION COTRANSPORTERS"/>
    <property type="match status" value="1"/>
</dbReference>
<dbReference type="GO" id="GO:0005886">
    <property type="term" value="C:plasma membrane"/>
    <property type="evidence" value="ECO:0007669"/>
    <property type="project" value="UniProtKB-SubCell"/>
</dbReference>
<evidence type="ECO:0000259" key="18">
    <source>
        <dbReference type="Pfam" id="PF00324"/>
    </source>
</evidence>
<organism evidence="20 21">
    <name type="scientific">Paragonimus heterotremus</name>
    <dbReference type="NCBI Taxonomy" id="100268"/>
    <lineage>
        <taxon>Eukaryota</taxon>
        <taxon>Metazoa</taxon>
        <taxon>Spiralia</taxon>
        <taxon>Lophotrochozoa</taxon>
        <taxon>Platyhelminthes</taxon>
        <taxon>Trematoda</taxon>
        <taxon>Digenea</taxon>
        <taxon>Plagiorchiida</taxon>
        <taxon>Troglotremata</taxon>
        <taxon>Troglotrematidae</taxon>
        <taxon>Paragonimus</taxon>
    </lineage>
</organism>
<feature type="domain" description="Amino acid permease/ SLC12A" evidence="18">
    <location>
        <begin position="112"/>
        <end position="287"/>
    </location>
</feature>
<feature type="domain" description="Amino acid permease/ SLC12A" evidence="18">
    <location>
        <begin position="367"/>
        <end position="676"/>
    </location>
</feature>
<evidence type="ECO:0000313" key="21">
    <source>
        <dbReference type="Proteomes" id="UP000748531"/>
    </source>
</evidence>
<dbReference type="InterPro" id="IPR004842">
    <property type="entry name" value="SLC12A_fam"/>
</dbReference>
<dbReference type="PRINTS" id="PR01081">
    <property type="entry name" value="KCLTRNSPORT"/>
</dbReference>
<gene>
    <name evidence="20" type="ORF">PHET_00401</name>
</gene>
<evidence type="ECO:0000256" key="17">
    <source>
        <dbReference type="SAM" id="Phobius"/>
    </source>
</evidence>
<evidence type="ECO:0000256" key="10">
    <source>
        <dbReference type="ARBA" id="ARBA00023065"/>
    </source>
</evidence>
<keyword evidence="5" id="KW-0597">Phosphoprotein</keyword>
<dbReference type="Pfam" id="PF03522">
    <property type="entry name" value="SLC12"/>
    <property type="match status" value="3"/>
</dbReference>
<evidence type="ECO:0000256" key="5">
    <source>
        <dbReference type="ARBA" id="ARBA00022553"/>
    </source>
</evidence>
<sequence length="1238" mass="135811">MSVQRIGKKFSVQSVGDVSRSARVSLVHESDEAYAGIPSEVVPEDIEAEDEDDQELNLFEDEQKTLPPMSNWFGKLAAYTGGIEPTVDETKQLRDKQAMADERRRLGTFLGVFLPCCQNILGILLFVRVGWITGVAGALQSATIVILCCSCTMLTALSMSAIATNGKVPAGGSYFMISRSIGPEFGGAVGLLFYLGTTIAAAMYLVGAVEVFLKYLCPQASLFGDITSDEALFNNTRVYGTILLILVMCCVFLGIKFVSRFATIGLVAVICSVICVYLGIFTISSKNSPYVCALGGRLLAKQFYTVNGTAECTKNETGPIYQAYCANPETATNESCAFFMDYPLVYYPAMPGLSSNNFFENFLPSYYRNKGEAYDNLTFPAKREYGQGPNIADVTTSFMVLLAIYFPCVTGIMAGSNRSGDLANPQVSVPLGTITAIVVTSFICILYLASPLFFAAICDGAVMRDKFGESYGGGLLVAGFSWPHAYVVLIGSCLSTIGAGLQSITGAPRLLQAIAQDNVMPFLGVFKVTTRRGEPLRAQILSYCIAQVGILIASIDSLTPLITMFFLMCYGFVNLATMLNGFVREPSWRPRFRCSHWFLSLIGFCLCIALMFISSWYYTIVAWALAGAIYKYIEYRGASKEWGDATRGLQMSAAKRAILKLGDKPIHVKNWRPQILVYIPLDQNLQVRHDHLLDLVYQLKAGHGLTLVVSILEGDVFDRKEDAVKAKQILGDLIRQYRIKGLPEVLVASNVSEGMKNMAQCAGLGNLRHNTLMVTFPEDWRADSERGGTKVYQFISTVRAAQACDAAMLVPKRIDSFPKSRATQMTGSVDVWCIVHDGGLLLLTSYLLMRNRVWRRCELRIFVVACEGDDTVNLKKDMTKFVYDLRINAAVDVVALASFFSLSHSDETNELYKFCFRRNDSDLLLCVYLLDFYVCLTQSNADLSAYVVQRTANMEARRQLLMQMKLSDTEARRDPQHIVDQHRKSVSSTDFHELHGISNITNNKTGNISNLLSSNVNNPLQIPKVTVLPASSDNETKETLTTEQTEVWSPKQPNVPPVSASTDKVVTEKTQCSVSFITGPSSVASTRKPVPCSDDSTPTVETTAADQLAGNTLDTIQSVNEFTFSPSHPLAQKVASAAAAMATEGALENASPSSAISPGFQNKRSKTKRKIHSAARLNELLRTHSSDANLVIVNMPNPSRNASSDYYYMDYVEALAEGLPCVLLVRGTGREVITAFSE</sequence>
<keyword evidence="12" id="KW-0325">Glycoprotein</keyword>
<dbReference type="AlphaFoldDB" id="A0A8J4WM62"/>
<evidence type="ECO:0000256" key="15">
    <source>
        <dbReference type="ARBA" id="ARBA00047825"/>
    </source>
</evidence>
<dbReference type="EMBL" id="LUCH01000092">
    <property type="protein sequence ID" value="KAF5406119.1"/>
    <property type="molecule type" value="Genomic_DNA"/>
</dbReference>
<dbReference type="Proteomes" id="UP000748531">
    <property type="component" value="Unassembled WGS sequence"/>
</dbReference>
<feature type="domain" description="SLC12A transporter C-terminal" evidence="19">
    <location>
        <begin position="691"/>
        <end position="808"/>
    </location>
</feature>
<dbReference type="GO" id="GO:0045202">
    <property type="term" value="C:synapse"/>
    <property type="evidence" value="ECO:0007669"/>
    <property type="project" value="GOC"/>
</dbReference>
<comment type="caution">
    <text evidence="20">The sequence shown here is derived from an EMBL/GenBank/DDBJ whole genome shotgun (WGS) entry which is preliminary data.</text>
</comment>
<evidence type="ECO:0000256" key="7">
    <source>
        <dbReference type="ARBA" id="ARBA00022847"/>
    </source>
</evidence>
<evidence type="ECO:0000256" key="6">
    <source>
        <dbReference type="ARBA" id="ARBA00022692"/>
    </source>
</evidence>
<feature type="transmembrane region" description="Helical" evidence="17">
    <location>
        <begin position="536"/>
        <end position="555"/>
    </location>
</feature>
<feature type="transmembrane region" description="Helical" evidence="17">
    <location>
        <begin position="391"/>
        <end position="414"/>
    </location>
</feature>
<comment type="similarity">
    <text evidence="14">Belongs to the SLC12A transporter family. K/Cl co-transporter subfamily.</text>
</comment>
<evidence type="ECO:0000313" key="20">
    <source>
        <dbReference type="EMBL" id="KAF5406119.1"/>
    </source>
</evidence>
<keyword evidence="10" id="KW-0406">Ion transport</keyword>
<dbReference type="GO" id="GO:0006884">
    <property type="term" value="P:cell volume homeostasis"/>
    <property type="evidence" value="ECO:0007669"/>
    <property type="project" value="TreeGrafter"/>
</dbReference>
<evidence type="ECO:0000256" key="4">
    <source>
        <dbReference type="ARBA" id="ARBA00022538"/>
    </source>
</evidence>
<feature type="transmembrane region" description="Helical" evidence="17">
    <location>
        <begin position="106"/>
        <end position="127"/>
    </location>
</feature>
<dbReference type="PANTHER" id="PTHR11827:SF73">
    <property type="entry name" value="KAZACHOC, ISOFORM G"/>
    <property type="match status" value="1"/>
</dbReference>
<evidence type="ECO:0000256" key="9">
    <source>
        <dbReference type="ARBA" id="ARBA00022989"/>
    </source>
</evidence>
<keyword evidence="7" id="KW-0769">Symport</keyword>
<evidence type="ECO:0000259" key="19">
    <source>
        <dbReference type="Pfam" id="PF03522"/>
    </source>
</evidence>
<evidence type="ECO:0000256" key="8">
    <source>
        <dbReference type="ARBA" id="ARBA00022958"/>
    </source>
</evidence>
<evidence type="ECO:0000256" key="12">
    <source>
        <dbReference type="ARBA" id="ARBA00023180"/>
    </source>
</evidence>
<dbReference type="GO" id="GO:1990573">
    <property type="term" value="P:potassium ion import across plasma membrane"/>
    <property type="evidence" value="ECO:0007669"/>
    <property type="project" value="TreeGrafter"/>
</dbReference>